<dbReference type="InterPro" id="IPR036282">
    <property type="entry name" value="Glutathione-S-Trfase_C_sf"/>
</dbReference>
<dbReference type="InterPro" id="IPR040079">
    <property type="entry name" value="Glutathione_S-Trfase"/>
</dbReference>
<evidence type="ECO:0000259" key="6">
    <source>
        <dbReference type="PROSITE" id="PS50405"/>
    </source>
</evidence>
<dbReference type="Pfam" id="PF00043">
    <property type="entry name" value="GST_C"/>
    <property type="match status" value="1"/>
</dbReference>
<dbReference type="Gene3D" id="1.20.1050.10">
    <property type="match status" value="1"/>
</dbReference>
<dbReference type="EC" id="2.5.1.18" evidence="1"/>
<dbReference type="Gramene" id="MELO3C006221.2.1">
    <property type="protein sequence ID" value="MELO3C006221.2.1"/>
    <property type="gene ID" value="MELO3C006221.2"/>
</dbReference>
<dbReference type="InterPro" id="IPR045074">
    <property type="entry name" value="GST_C_Tau"/>
</dbReference>
<dbReference type="FunFam" id="1.20.1050.10:FF:000012">
    <property type="entry name" value="Tau class glutathione S-transferase"/>
    <property type="match status" value="1"/>
</dbReference>
<dbReference type="KEGG" id="cmo:103483383"/>
<dbReference type="InterPro" id="IPR045073">
    <property type="entry name" value="Omega/Tau-like"/>
</dbReference>
<comment type="catalytic activity">
    <reaction evidence="3">
        <text>RX + glutathione = an S-substituted glutathione + a halide anion + H(+)</text>
        <dbReference type="Rhea" id="RHEA:16437"/>
        <dbReference type="ChEBI" id="CHEBI:15378"/>
        <dbReference type="ChEBI" id="CHEBI:16042"/>
        <dbReference type="ChEBI" id="CHEBI:17792"/>
        <dbReference type="ChEBI" id="CHEBI:57925"/>
        <dbReference type="ChEBI" id="CHEBI:90779"/>
        <dbReference type="EC" id="2.5.1.18"/>
    </reaction>
</comment>
<dbReference type="InParanoid" id="A0A1S3AVU3"/>
<dbReference type="CDD" id="cd03185">
    <property type="entry name" value="GST_C_Tau"/>
    <property type="match status" value="1"/>
</dbReference>
<evidence type="ECO:0000313" key="7">
    <source>
        <dbReference type="EnsemblPlants" id="MELO3C006221.2.1"/>
    </source>
</evidence>
<dbReference type="SMR" id="A0A1S3AVU3"/>
<dbReference type="SFLD" id="SFLDG01152">
    <property type="entry name" value="Main.3:_Omega-_and_Tau-like"/>
    <property type="match status" value="1"/>
</dbReference>
<dbReference type="EnsemblPlants" id="MELO3C006221.2.1">
    <property type="protein sequence ID" value="MELO3C006221.2.1"/>
    <property type="gene ID" value="MELO3C006221.2"/>
</dbReference>
<reference evidence="9" key="2">
    <citation type="submission" date="2025-04" db="UniProtKB">
        <authorList>
            <consortium name="RefSeq"/>
        </authorList>
    </citation>
    <scope>IDENTIFICATION</scope>
</reference>
<gene>
    <name evidence="9" type="primary">LOC103483383</name>
    <name evidence="7" type="synonym">103483383</name>
</gene>
<dbReference type="GeneID" id="103483383"/>
<dbReference type="PANTHER" id="PTHR11260">
    <property type="entry name" value="GLUTATHIONE S-TRANSFERASE, GST, SUPERFAMILY, GST DOMAIN CONTAINING"/>
    <property type="match status" value="1"/>
</dbReference>
<organism evidence="8 9">
    <name type="scientific">Cucumis melo</name>
    <name type="common">Muskmelon</name>
    <dbReference type="NCBI Taxonomy" id="3656"/>
    <lineage>
        <taxon>Eukaryota</taxon>
        <taxon>Viridiplantae</taxon>
        <taxon>Streptophyta</taxon>
        <taxon>Embryophyta</taxon>
        <taxon>Tracheophyta</taxon>
        <taxon>Spermatophyta</taxon>
        <taxon>Magnoliopsida</taxon>
        <taxon>eudicotyledons</taxon>
        <taxon>Gunneridae</taxon>
        <taxon>Pentapetalae</taxon>
        <taxon>rosids</taxon>
        <taxon>fabids</taxon>
        <taxon>Cucurbitales</taxon>
        <taxon>Cucurbitaceae</taxon>
        <taxon>Benincaseae</taxon>
        <taxon>Cucumis</taxon>
    </lineage>
</organism>
<name>A0A1S3AVU3_CUCME</name>
<dbReference type="SFLD" id="SFLDS00019">
    <property type="entry name" value="Glutathione_Transferase_(cytos"/>
    <property type="match status" value="1"/>
</dbReference>
<dbReference type="Pfam" id="PF02798">
    <property type="entry name" value="GST_N"/>
    <property type="match status" value="1"/>
</dbReference>
<dbReference type="InterPro" id="IPR036249">
    <property type="entry name" value="Thioredoxin-like_sf"/>
</dbReference>
<dbReference type="PROSITE" id="PS50405">
    <property type="entry name" value="GST_CTER"/>
    <property type="match status" value="1"/>
</dbReference>
<evidence type="ECO:0000259" key="5">
    <source>
        <dbReference type="PROSITE" id="PS50404"/>
    </source>
</evidence>
<feature type="domain" description="GST N-terminal" evidence="5">
    <location>
        <begin position="3"/>
        <end position="78"/>
    </location>
</feature>
<evidence type="ECO:0000256" key="1">
    <source>
        <dbReference type="ARBA" id="ARBA00012452"/>
    </source>
</evidence>
<evidence type="ECO:0000256" key="2">
    <source>
        <dbReference type="ARBA" id="ARBA00022679"/>
    </source>
</evidence>
<dbReference type="SFLD" id="SFLDG00358">
    <property type="entry name" value="Main_(cytGST)"/>
    <property type="match status" value="1"/>
</dbReference>
<keyword evidence="2" id="KW-0808">Transferase</keyword>
<evidence type="ECO:0000256" key="4">
    <source>
        <dbReference type="RuleBase" id="RU003494"/>
    </source>
</evidence>
<dbReference type="InterPro" id="IPR004045">
    <property type="entry name" value="Glutathione_S-Trfase_N"/>
</dbReference>
<dbReference type="AlphaFoldDB" id="A0A1S3AVU3"/>
<dbReference type="PROSITE" id="PS50404">
    <property type="entry name" value="GST_NTER"/>
    <property type="match status" value="1"/>
</dbReference>
<dbReference type="InterPro" id="IPR004046">
    <property type="entry name" value="GST_C"/>
</dbReference>
<reference evidence="7" key="1">
    <citation type="submission" date="2023-03" db="UniProtKB">
        <authorList>
            <consortium name="EnsemblPlants"/>
        </authorList>
    </citation>
    <scope>IDENTIFICATION</scope>
</reference>
<sequence length="300" mass="35611">MEDELKLLIRTSSPYILRIVWALKLKGLEYDTVYDDQDLNNNTPIHKNVPVLLLHDGKSIVEPLIILEYIDEIWNQNPLLSQDPYEKAVARFWVKFAEDKLLPSIKKAFTSSQDKEEGREEALKNWKHLEEELKEKRFFGGEAIGLVDIVVGWLAYSLNVMEEMVGHDGPQLMITPEKFPLLFKWKEEFFAHSIIKENSPSIERFRRRFDEFEALNQTRHQVSYQMEFPTHQTQYQVQYQTRSQTQDQIQYRVQPYQMQDQVLYQKPNFKHGIKLNTKHRIKLNTKHHIKQSPNPNTVSK</sequence>
<dbReference type="InterPro" id="IPR010987">
    <property type="entry name" value="Glutathione-S-Trfase_C-like"/>
</dbReference>
<keyword evidence="8" id="KW-1185">Reference proteome</keyword>
<proteinExistence type="inferred from homology"/>
<evidence type="ECO:0000313" key="9">
    <source>
        <dbReference type="RefSeq" id="XP_008438210.1"/>
    </source>
</evidence>
<protein>
    <recommendedName>
        <fullName evidence="1">glutathione transferase</fullName>
        <ecNumber evidence="1">2.5.1.18</ecNumber>
    </recommendedName>
</protein>
<dbReference type="eggNOG" id="KOG0406">
    <property type="taxonomic scope" value="Eukaryota"/>
</dbReference>
<evidence type="ECO:0000313" key="8">
    <source>
        <dbReference type="Proteomes" id="UP001652600"/>
    </source>
</evidence>
<dbReference type="GO" id="GO:0005737">
    <property type="term" value="C:cytoplasm"/>
    <property type="evidence" value="ECO:0007669"/>
    <property type="project" value="TreeGrafter"/>
</dbReference>
<evidence type="ECO:0000256" key="3">
    <source>
        <dbReference type="ARBA" id="ARBA00047960"/>
    </source>
</evidence>
<accession>A0A1S3AVU3</accession>
<dbReference type="Proteomes" id="UP001652600">
    <property type="component" value="Chromosome 6"/>
</dbReference>
<dbReference type="PANTHER" id="PTHR11260:SF762">
    <property type="entry name" value="GLUTATHIONE TRANSFERASE"/>
    <property type="match status" value="1"/>
</dbReference>
<dbReference type="Gene3D" id="3.40.30.10">
    <property type="entry name" value="Glutaredoxin"/>
    <property type="match status" value="1"/>
</dbReference>
<dbReference type="SUPFAM" id="SSF47616">
    <property type="entry name" value="GST C-terminal domain-like"/>
    <property type="match status" value="1"/>
</dbReference>
<dbReference type="OrthoDB" id="4951845at2759"/>
<dbReference type="GO" id="GO:0004364">
    <property type="term" value="F:glutathione transferase activity"/>
    <property type="evidence" value="ECO:0007669"/>
    <property type="project" value="UniProtKB-EC"/>
</dbReference>
<dbReference type="GO" id="GO:0006749">
    <property type="term" value="P:glutathione metabolic process"/>
    <property type="evidence" value="ECO:0007669"/>
    <property type="project" value="InterPro"/>
</dbReference>
<dbReference type="RefSeq" id="XP_008438210.1">
    <property type="nucleotide sequence ID" value="XM_008439988.2"/>
</dbReference>
<feature type="domain" description="GST C-terminal" evidence="6">
    <location>
        <begin position="83"/>
        <end position="209"/>
    </location>
</feature>
<comment type="similarity">
    <text evidence="4">Belongs to the GST superfamily.</text>
</comment>
<dbReference type="SUPFAM" id="SSF52833">
    <property type="entry name" value="Thioredoxin-like"/>
    <property type="match status" value="1"/>
</dbReference>